<dbReference type="Proteomes" id="UP000244334">
    <property type="component" value="Unassembled WGS sequence"/>
</dbReference>
<accession>A0A328TPP8</accession>
<organism evidence="1 2">
    <name type="scientific">Candidatus Erwinia dacicola</name>
    <dbReference type="NCBI Taxonomy" id="252393"/>
    <lineage>
        <taxon>Bacteria</taxon>
        <taxon>Pseudomonadati</taxon>
        <taxon>Pseudomonadota</taxon>
        <taxon>Gammaproteobacteria</taxon>
        <taxon>Enterobacterales</taxon>
        <taxon>Erwiniaceae</taxon>
        <taxon>Erwinia</taxon>
    </lineage>
</organism>
<sequence>MTTTHPLNGAGDFKLKLNAGDYHQIDKSVKGKLKVKGTRFVSFVSGTSTAR</sequence>
<reference evidence="1" key="1">
    <citation type="submission" date="2018-04" db="EMBL/GenBank/DDBJ databases">
        <title>Genomes of the Obligate Erwinia dacicola and Facultative Enterobacter sp. OLF Endosymbionts of the Olive Fruit fly, Bactrocera oleae.</title>
        <authorList>
            <person name="Estes A.M."/>
            <person name="Hearn D.J."/>
            <person name="Agarwal S."/>
            <person name="Pierson E.A."/>
            <person name="Dunning-Hotopp J.C."/>
        </authorList>
    </citation>
    <scope>NUCLEOTIDE SEQUENCE [LARGE SCALE GENOMIC DNA]</scope>
    <source>
        <strain evidence="1">Oroville</strain>
    </source>
</reference>
<protein>
    <submittedName>
        <fullName evidence="1">Uncharacterized protein</fullName>
    </submittedName>
</protein>
<dbReference type="Gene3D" id="2.40.50.660">
    <property type="match status" value="1"/>
</dbReference>
<comment type="caution">
    <text evidence="1">The sequence shown here is derived from an EMBL/GenBank/DDBJ whole genome shotgun (WGS) entry which is preliminary data.</text>
</comment>
<dbReference type="EMBL" id="LJAM02000138">
    <property type="protein sequence ID" value="RAP71492.1"/>
    <property type="molecule type" value="Genomic_DNA"/>
</dbReference>
<keyword evidence="2" id="KW-1185">Reference proteome</keyword>
<evidence type="ECO:0000313" key="1">
    <source>
        <dbReference type="EMBL" id="RAP71492.1"/>
    </source>
</evidence>
<proteinExistence type="predicted"/>
<dbReference type="RefSeq" id="WP_420836508.1">
    <property type="nucleotide sequence ID" value="NZ_LJAM02000138.1"/>
</dbReference>
<dbReference type="AlphaFoldDB" id="A0A328TPP8"/>
<name>A0A328TPP8_9GAMM</name>
<evidence type="ECO:0000313" key="2">
    <source>
        <dbReference type="Proteomes" id="UP000244334"/>
    </source>
</evidence>
<gene>
    <name evidence="1" type="ORF">ACZ87_01702</name>
</gene>